<evidence type="ECO:0000256" key="6">
    <source>
        <dbReference type="ARBA" id="ARBA00022729"/>
    </source>
</evidence>
<evidence type="ECO:0000256" key="3">
    <source>
        <dbReference type="ARBA" id="ARBA00022448"/>
    </source>
</evidence>
<proteinExistence type="inferred from homology"/>
<evidence type="ECO:0000313" key="13">
    <source>
        <dbReference type="EMBL" id="KAG9271642.1"/>
    </source>
</evidence>
<keyword evidence="6 12" id="KW-0732">Signal</keyword>
<evidence type="ECO:0000256" key="12">
    <source>
        <dbReference type="SAM" id="SignalP"/>
    </source>
</evidence>
<comment type="caution">
    <text evidence="13">The sequence shown here is derived from an EMBL/GenBank/DDBJ whole genome shotgun (WGS) entry which is preliminary data.</text>
</comment>
<feature type="chain" id="PRO_5035853107" evidence="12">
    <location>
        <begin position="25"/>
        <end position="141"/>
    </location>
</feature>
<organism evidence="13 14">
    <name type="scientific">Astyanax mexicanus</name>
    <name type="common">Blind cave fish</name>
    <name type="synonym">Astyanax fasciatus mexicanus</name>
    <dbReference type="NCBI Taxonomy" id="7994"/>
    <lineage>
        <taxon>Eukaryota</taxon>
        <taxon>Metazoa</taxon>
        <taxon>Chordata</taxon>
        <taxon>Craniata</taxon>
        <taxon>Vertebrata</taxon>
        <taxon>Euteleostomi</taxon>
        <taxon>Actinopterygii</taxon>
        <taxon>Neopterygii</taxon>
        <taxon>Teleostei</taxon>
        <taxon>Ostariophysi</taxon>
        <taxon>Characiformes</taxon>
        <taxon>Characoidei</taxon>
        <taxon>Acestrorhamphidae</taxon>
        <taxon>Acestrorhamphinae</taxon>
        <taxon>Astyanax</taxon>
    </lineage>
</organism>
<sequence length="141" mass="16206">MEGSVTSVISTTLIMCLAFTGLDGAKYSPCDRLTFDNEVYNHCIPLYRQRMATSNYQLECPWPNTKGYYVQLDDCVKKAITRSFCGEPSLKNDIFLKLHQTYFPLCFFMQDPGLHVLLLLTLPCIIITFLMPFFCVCLKDF</sequence>
<dbReference type="GO" id="GO:0005886">
    <property type="term" value="C:plasma membrane"/>
    <property type="evidence" value="ECO:0007669"/>
    <property type="project" value="UniProtKB-SubCell"/>
</dbReference>
<dbReference type="AlphaFoldDB" id="A0A8T2LP03"/>
<dbReference type="InterPro" id="IPR006985">
    <property type="entry name" value="RAMP"/>
</dbReference>
<keyword evidence="7 11" id="KW-1133">Transmembrane helix</keyword>
<evidence type="ECO:0000256" key="9">
    <source>
        <dbReference type="ARBA" id="ARBA00023157"/>
    </source>
</evidence>
<feature type="transmembrane region" description="Helical" evidence="11">
    <location>
        <begin position="114"/>
        <end position="138"/>
    </location>
</feature>
<dbReference type="Proteomes" id="UP000752171">
    <property type="component" value="Unassembled WGS sequence"/>
</dbReference>
<feature type="signal peptide" evidence="12">
    <location>
        <begin position="1"/>
        <end position="24"/>
    </location>
</feature>
<dbReference type="KEGG" id="amex:103024790"/>
<comment type="similarity">
    <text evidence="2">Belongs to the RAMP family.</text>
</comment>
<keyword evidence="4" id="KW-1003">Cell membrane</keyword>
<evidence type="ECO:0000256" key="4">
    <source>
        <dbReference type="ARBA" id="ARBA00022475"/>
    </source>
</evidence>
<evidence type="ECO:0000256" key="8">
    <source>
        <dbReference type="ARBA" id="ARBA00023136"/>
    </source>
</evidence>
<dbReference type="GO" id="GO:0008277">
    <property type="term" value="P:regulation of G protein-coupled receptor signaling pathway"/>
    <property type="evidence" value="ECO:0007669"/>
    <property type="project" value="InterPro"/>
</dbReference>
<gene>
    <name evidence="13" type="ORF">AMEX_G14588</name>
</gene>
<dbReference type="GO" id="GO:0015026">
    <property type="term" value="F:coreceptor activity"/>
    <property type="evidence" value="ECO:0007669"/>
    <property type="project" value="InterPro"/>
</dbReference>
<evidence type="ECO:0000313" key="14">
    <source>
        <dbReference type="Proteomes" id="UP000752171"/>
    </source>
</evidence>
<keyword evidence="8 11" id="KW-0472">Membrane</keyword>
<reference evidence="13 14" key="1">
    <citation type="submission" date="2021-07" db="EMBL/GenBank/DDBJ databases">
        <authorList>
            <person name="Imarazene B."/>
            <person name="Zahm M."/>
            <person name="Klopp C."/>
            <person name="Cabau C."/>
            <person name="Beille S."/>
            <person name="Jouanno E."/>
            <person name="Castinel A."/>
            <person name="Lluch J."/>
            <person name="Gil L."/>
            <person name="Kuchtly C."/>
            <person name="Lopez Roques C."/>
            <person name="Donnadieu C."/>
            <person name="Parrinello H."/>
            <person name="Journot L."/>
            <person name="Du K."/>
            <person name="Schartl M."/>
            <person name="Retaux S."/>
            <person name="Guiguen Y."/>
        </authorList>
    </citation>
    <scope>NUCLEOTIDE SEQUENCE [LARGE SCALE GENOMIC DNA]</scope>
    <source>
        <strain evidence="13">Pach_M1</strain>
        <tissue evidence="13">Testis</tissue>
    </source>
</reference>
<evidence type="ECO:0000256" key="1">
    <source>
        <dbReference type="ARBA" id="ARBA00004251"/>
    </source>
</evidence>
<accession>A0A8T2LP03</accession>
<name>A0A8T2LP03_ASTMX</name>
<evidence type="ECO:0000256" key="2">
    <source>
        <dbReference type="ARBA" id="ARBA00007087"/>
    </source>
</evidence>
<keyword evidence="5 11" id="KW-0812">Transmembrane</keyword>
<dbReference type="InterPro" id="IPR038126">
    <property type="entry name" value="RAMP_sf"/>
</dbReference>
<dbReference type="EMBL" id="JAICCE010000011">
    <property type="protein sequence ID" value="KAG9271642.1"/>
    <property type="molecule type" value="Genomic_DNA"/>
</dbReference>
<evidence type="ECO:0000256" key="5">
    <source>
        <dbReference type="ARBA" id="ARBA00022692"/>
    </source>
</evidence>
<keyword evidence="10 13" id="KW-0675">Receptor</keyword>
<keyword evidence="9" id="KW-1015">Disulfide bond</keyword>
<comment type="subcellular location">
    <subcellularLocation>
        <location evidence="1">Cell membrane</location>
        <topology evidence="1">Single-pass type I membrane protein</topology>
    </subcellularLocation>
</comment>
<keyword evidence="3" id="KW-0813">Transport</keyword>
<dbReference type="Gene3D" id="1.10.150.510">
    <property type="entry name" value="Receptor activity modifying family"/>
    <property type="match status" value="1"/>
</dbReference>
<dbReference type="GO" id="GO:0006886">
    <property type="term" value="P:intracellular protein transport"/>
    <property type="evidence" value="ECO:0007669"/>
    <property type="project" value="InterPro"/>
</dbReference>
<evidence type="ECO:0000256" key="7">
    <source>
        <dbReference type="ARBA" id="ARBA00022989"/>
    </source>
</evidence>
<evidence type="ECO:0000256" key="11">
    <source>
        <dbReference type="SAM" id="Phobius"/>
    </source>
</evidence>
<protein>
    <submittedName>
        <fullName evidence="13">Receptor activity-modifying protein 1-like</fullName>
    </submittedName>
</protein>
<dbReference type="Pfam" id="PF04901">
    <property type="entry name" value="RAMP"/>
    <property type="match status" value="1"/>
</dbReference>
<evidence type="ECO:0000256" key="10">
    <source>
        <dbReference type="ARBA" id="ARBA00023170"/>
    </source>
</evidence>